<organism evidence="1 2">
    <name type="scientific">Phocaeicola vulgatus str. 3775 SL</name>
    <name type="common">B</name>
    <name type="synonym">iv</name>
    <dbReference type="NCBI Taxonomy" id="1339350"/>
    <lineage>
        <taxon>Bacteria</taxon>
        <taxon>Pseudomonadati</taxon>
        <taxon>Bacteroidota</taxon>
        <taxon>Bacteroidia</taxon>
        <taxon>Bacteroidales</taxon>
        <taxon>Bacteroidaceae</taxon>
        <taxon>Phocaeicola</taxon>
    </lineage>
</organism>
<protein>
    <submittedName>
        <fullName evidence="1">Uncharacterized protein</fullName>
    </submittedName>
</protein>
<evidence type="ECO:0000313" key="2">
    <source>
        <dbReference type="Proteomes" id="UP000028134"/>
    </source>
</evidence>
<sequence>MLVFPDMFLFRKIAAVYMAFSERNVIFASEIKSYLKA</sequence>
<name>A0A078RCX4_PHOVU</name>
<proteinExistence type="predicted"/>
<comment type="caution">
    <text evidence="1">The sequence shown here is derived from an EMBL/GenBank/DDBJ whole genome shotgun (WGS) entry which is preliminary data.</text>
</comment>
<dbReference type="AlphaFoldDB" id="A0A078RCX4"/>
<gene>
    <name evidence="1" type="ORF">M097_0544</name>
</gene>
<evidence type="ECO:0000313" key="1">
    <source>
        <dbReference type="EMBL" id="KDS33379.1"/>
    </source>
</evidence>
<dbReference type="Proteomes" id="UP000028134">
    <property type="component" value="Unassembled WGS sequence"/>
</dbReference>
<dbReference type="PATRIC" id="fig|1339350.3.peg.521"/>
<reference evidence="1 2" key="1">
    <citation type="submission" date="2014-04" db="EMBL/GenBank/DDBJ databases">
        <authorList>
            <person name="Sears C."/>
            <person name="Carroll K."/>
            <person name="Sack B.R."/>
            <person name="Qadri F."/>
            <person name="Myers L.L."/>
            <person name="Chung G.-T."/>
            <person name="Escheverria P."/>
            <person name="Fraser C.M."/>
            <person name="Sadzewicz L."/>
            <person name="Shefchek K.A."/>
            <person name="Tallon L."/>
            <person name="Das S.P."/>
            <person name="Daugherty S."/>
            <person name="Mongodin E.F."/>
        </authorList>
    </citation>
    <scope>NUCLEOTIDE SEQUENCE [LARGE SCALE GENOMIC DNA]</scope>
    <source>
        <strain evidence="2">3775 SL(B) 10 (iv)</strain>
    </source>
</reference>
<dbReference type="EMBL" id="JNHI01000002">
    <property type="protein sequence ID" value="KDS33379.1"/>
    <property type="molecule type" value="Genomic_DNA"/>
</dbReference>
<accession>A0A078RCX4</accession>